<protein>
    <recommendedName>
        <fullName evidence="3">DUF6818 domain-containing protein</fullName>
    </recommendedName>
</protein>
<comment type="caution">
    <text evidence="4">The sequence shown here is derived from an EMBL/GenBank/DDBJ whole genome shotgun (WGS) entry which is preliminary data.</text>
</comment>
<feature type="region of interest" description="Disordered" evidence="2">
    <location>
        <begin position="1"/>
        <end position="195"/>
    </location>
</feature>
<evidence type="ECO:0000313" key="4">
    <source>
        <dbReference type="EMBL" id="KAF7372590.1"/>
    </source>
</evidence>
<feature type="compositionally biased region" description="Polar residues" evidence="2">
    <location>
        <begin position="92"/>
        <end position="111"/>
    </location>
</feature>
<feature type="compositionally biased region" description="Low complexity" evidence="2">
    <location>
        <begin position="422"/>
        <end position="444"/>
    </location>
</feature>
<dbReference type="PANTHER" id="PTHR34409">
    <property type="entry name" value="SET DOMAIN-CONTAINING PROTEIN"/>
    <property type="match status" value="1"/>
</dbReference>
<feature type="compositionally biased region" description="Polar residues" evidence="2">
    <location>
        <begin position="454"/>
        <end position="465"/>
    </location>
</feature>
<dbReference type="AlphaFoldDB" id="A0A8H6ZBD8"/>
<feature type="region of interest" description="Disordered" evidence="2">
    <location>
        <begin position="274"/>
        <end position="327"/>
    </location>
</feature>
<dbReference type="Proteomes" id="UP000620124">
    <property type="component" value="Unassembled WGS sequence"/>
</dbReference>
<evidence type="ECO:0000256" key="1">
    <source>
        <dbReference type="SAM" id="Coils"/>
    </source>
</evidence>
<dbReference type="Pfam" id="PF20681">
    <property type="entry name" value="DUF6818"/>
    <property type="match status" value="1"/>
</dbReference>
<gene>
    <name evidence="4" type="ORF">MVEN_00121800</name>
</gene>
<feature type="compositionally biased region" description="Basic residues" evidence="2">
    <location>
        <begin position="142"/>
        <end position="158"/>
    </location>
</feature>
<accession>A0A8H6ZBD8</accession>
<dbReference type="PANTHER" id="PTHR34409:SF1">
    <property type="entry name" value="MYB-LIKE DOMAIN-CONTAINING PROTEIN"/>
    <property type="match status" value="1"/>
</dbReference>
<feature type="domain" description="DUF6818" evidence="3">
    <location>
        <begin position="209"/>
        <end position="288"/>
    </location>
</feature>
<keyword evidence="5" id="KW-1185">Reference proteome</keyword>
<dbReference type="EMBL" id="JACAZI010000001">
    <property type="protein sequence ID" value="KAF7372590.1"/>
    <property type="molecule type" value="Genomic_DNA"/>
</dbReference>
<sequence length="479" mass="51796">MSDPSLPPFTQSGPPASAQSGPPPPQSSTAAANFPGVHYDASGRPWFRGPDGTWIGSTHFPNPHPSQQAPVPSQSDMSAQSAAKFNFAPQRQLDTSTQSSAQRFNFPTGSSRYPPLIDPSLLPHLLDDDDLDLSDPGTIAKAKLKPATKVGGVRHKGHKDKDKKRAYSSDSDNNSEAEHPAKRGRRKGSQNWSKNDMGKLLDLVQKHLPLGQKGWKLVTDDFCKWAERSGRPQRDGKAIEAKYKTLLKTKKPTGDAHCPPEIKRAHQIESLINEKADTREISDDSDVGDGAGDASDDSVEILDRSAMRTAVTQRAPTPPLRRKSRMNAPELVNKLSQAFDPALRDAQAANESLRNELAVVQRARDRAELKVELYQPGPFAGFTTTGPRSRARYIADEYPDLVRDGGKIRYGEDSEKENWDPSSSSSGRLSSPFDLASSSSSLPGPSQPAVSVADRQQPTNPTSDLGASAVDAGPSGVSK</sequence>
<proteinExistence type="predicted"/>
<feature type="compositionally biased region" description="Low complexity" evidence="2">
    <location>
        <begin position="11"/>
        <end position="20"/>
    </location>
</feature>
<feature type="compositionally biased region" description="Basic and acidic residues" evidence="2">
    <location>
        <begin position="403"/>
        <end position="419"/>
    </location>
</feature>
<reference evidence="4" key="1">
    <citation type="submission" date="2020-05" db="EMBL/GenBank/DDBJ databases">
        <title>Mycena genomes resolve the evolution of fungal bioluminescence.</title>
        <authorList>
            <person name="Tsai I.J."/>
        </authorList>
    </citation>
    <scope>NUCLEOTIDE SEQUENCE</scope>
    <source>
        <strain evidence="4">CCC161011</strain>
    </source>
</reference>
<evidence type="ECO:0000259" key="3">
    <source>
        <dbReference type="Pfam" id="PF20681"/>
    </source>
</evidence>
<feature type="compositionally biased region" description="Polar residues" evidence="2">
    <location>
        <begin position="55"/>
        <end position="83"/>
    </location>
</feature>
<evidence type="ECO:0000256" key="2">
    <source>
        <dbReference type="SAM" id="MobiDB-lite"/>
    </source>
</evidence>
<evidence type="ECO:0000313" key="5">
    <source>
        <dbReference type="Proteomes" id="UP000620124"/>
    </source>
</evidence>
<feature type="compositionally biased region" description="Low complexity" evidence="2">
    <location>
        <begin position="114"/>
        <end position="124"/>
    </location>
</feature>
<keyword evidence="1" id="KW-0175">Coiled coil</keyword>
<feature type="region of interest" description="Disordered" evidence="2">
    <location>
        <begin position="403"/>
        <end position="479"/>
    </location>
</feature>
<organism evidence="4 5">
    <name type="scientific">Mycena venus</name>
    <dbReference type="NCBI Taxonomy" id="2733690"/>
    <lineage>
        <taxon>Eukaryota</taxon>
        <taxon>Fungi</taxon>
        <taxon>Dikarya</taxon>
        <taxon>Basidiomycota</taxon>
        <taxon>Agaricomycotina</taxon>
        <taxon>Agaricomycetes</taxon>
        <taxon>Agaricomycetidae</taxon>
        <taxon>Agaricales</taxon>
        <taxon>Marasmiineae</taxon>
        <taxon>Mycenaceae</taxon>
        <taxon>Mycena</taxon>
    </lineage>
</organism>
<name>A0A8H6ZBD8_9AGAR</name>
<dbReference type="InterPro" id="IPR049203">
    <property type="entry name" value="DUF6818"/>
</dbReference>
<dbReference type="OrthoDB" id="3055425at2759"/>
<feature type="coiled-coil region" evidence="1">
    <location>
        <begin position="343"/>
        <end position="370"/>
    </location>
</feature>